<dbReference type="Proteomes" id="UP000199073">
    <property type="component" value="Unassembled WGS sequence"/>
</dbReference>
<keyword evidence="1" id="KW-0378">Hydrolase</keyword>
<protein>
    <submittedName>
        <fullName evidence="1">Collagenase-like protease, PrtC family</fullName>
    </submittedName>
</protein>
<dbReference type="GO" id="GO:0008233">
    <property type="term" value="F:peptidase activity"/>
    <property type="evidence" value="ECO:0007669"/>
    <property type="project" value="UniProtKB-KW"/>
</dbReference>
<dbReference type="STRING" id="91360.SAMN05660330_01767"/>
<sequence length="403" mass="45637">MRKFSVPTPFTSGFIEQLAELNEEFDGSGGRIFEIYGSFQSGAFHSARPAKYLPAIDKNQFRSHVGRGREKGIRFNYLLNAPAYANLEYTSEGRKKLEELLSFLVDSGVASITVAVPYLAEIISRCFPQLEVVVSTIGYVNSLAGIGQYRDIGVGRIVVDVEVNRDFRFLEKGVAEGRTDLEVIVNPVCISQCHFKYNHYCVASTGAQSFLHGGAGAPYNQYYLNWCFLKKLQNGVEILKSPWIRPEDIGVWQETGISFFKIAGRGLDDTRIVQLCRGYLERRFSGNLLDLLGWPHWLTFRENPDGTCLEPLEIMLDNSMLEGFLKFFAEHKPQCRYGCSGCGHCERWARRALRYNDRKLLDLYSKNMEENLSSLVAQIPSGMQTVEAAEKWRRQAGEQRVDG</sequence>
<dbReference type="PANTHER" id="PTHR30217:SF10">
    <property type="entry name" value="23S RRNA 5-HYDROXYCYTIDINE C2501 SYNTHASE"/>
    <property type="match status" value="1"/>
</dbReference>
<name>A0A1H0PVU6_9BACT</name>
<keyword evidence="2" id="KW-1185">Reference proteome</keyword>
<keyword evidence="1" id="KW-0645">Protease</keyword>
<dbReference type="InterPro" id="IPR001539">
    <property type="entry name" value="Peptidase_U32"/>
</dbReference>
<dbReference type="InterPro" id="IPR051454">
    <property type="entry name" value="RNA/ubiquinone_mod_enzymes"/>
</dbReference>
<organism evidence="1 2">
    <name type="scientific">Desulforhopalus singaporensis</name>
    <dbReference type="NCBI Taxonomy" id="91360"/>
    <lineage>
        <taxon>Bacteria</taxon>
        <taxon>Pseudomonadati</taxon>
        <taxon>Thermodesulfobacteriota</taxon>
        <taxon>Desulfobulbia</taxon>
        <taxon>Desulfobulbales</taxon>
        <taxon>Desulfocapsaceae</taxon>
        <taxon>Desulforhopalus</taxon>
    </lineage>
</organism>
<evidence type="ECO:0000313" key="1">
    <source>
        <dbReference type="EMBL" id="SDP08666.1"/>
    </source>
</evidence>
<dbReference type="RefSeq" id="WP_092221910.1">
    <property type="nucleotide sequence ID" value="NZ_FNJI01000010.1"/>
</dbReference>
<dbReference type="Pfam" id="PF01136">
    <property type="entry name" value="Peptidase_U32"/>
    <property type="match status" value="1"/>
</dbReference>
<reference evidence="1 2" key="1">
    <citation type="submission" date="2016-10" db="EMBL/GenBank/DDBJ databases">
        <authorList>
            <person name="de Groot N.N."/>
        </authorList>
    </citation>
    <scope>NUCLEOTIDE SEQUENCE [LARGE SCALE GENOMIC DNA]</scope>
    <source>
        <strain evidence="1 2">DSM 12130</strain>
    </source>
</reference>
<dbReference type="GO" id="GO:0006508">
    <property type="term" value="P:proteolysis"/>
    <property type="evidence" value="ECO:0007669"/>
    <property type="project" value="UniProtKB-KW"/>
</dbReference>
<dbReference type="AlphaFoldDB" id="A0A1H0PVU6"/>
<dbReference type="PANTHER" id="PTHR30217">
    <property type="entry name" value="PEPTIDASE U32 FAMILY"/>
    <property type="match status" value="1"/>
</dbReference>
<proteinExistence type="predicted"/>
<dbReference type="EMBL" id="FNJI01000010">
    <property type="protein sequence ID" value="SDP08666.1"/>
    <property type="molecule type" value="Genomic_DNA"/>
</dbReference>
<gene>
    <name evidence="1" type="ORF">SAMN05660330_01767</name>
</gene>
<evidence type="ECO:0000313" key="2">
    <source>
        <dbReference type="Proteomes" id="UP000199073"/>
    </source>
</evidence>
<accession>A0A1H0PVU6</accession>